<evidence type="ECO:0000313" key="3">
    <source>
        <dbReference type="EnsemblMetazoa" id="XP_019769269.1"/>
    </source>
</evidence>
<sequence length="1712" mass="184123">MAPDGGHQGEEVSTVITCEGTLGHPEFPRQFQKVVDRLNGLLGVPVKVRKLEPWNSVRVTLSVPREAALRLRQLAQQGASQLRALGILSVQLDGEGAVSLRLQGANGEPQEVILRTTQDGSTSNPSSVPLGLGALLPNASGISGSSASSSQVQFKSPNVVCPPDSVVPRVGTNMGPPQSTISTNSLNKPPYAGPFPFASMNQAIHSQSNNGSSGAPNAARNSNMEPPPPFLPPPYPGVRQLSNTALVQPANQPVVTISSPLLVNLLQNDQQVGITSVASSNTISRLPDLPVKATSTSTVVRQMRPPPPPLSTKATAGILAPPSPQICLPSTTVPSVQTQQIKPNSSAPHQVSSNHLITSQANVLVNSSNNNLSSNLVSSNSSVSPPSALLTSIASNSSPMANSSGTHMAPHSSVVTSTQLAINNIANSLANAANNITNNSNNAMGQQVMFGARKRPFIQPSAQSNMPQYQRTPQGSIIAVNKLVSNQVMGSSIQSNIPLHQVQRTSMPLIQTQTAQVLLRQQQQQITNIPQKTVMFTQNNLAPSLQNTLLHQNQAKLLSSNTNSILSDRGNGVSGSNVAMSGSNHMLTPGSIGGLVGSGIIRSGQAAAHSIVGQSINVGMMTHGQPQMRCNISMGITQSDVLSTQGMFQTASVESVVKKPLPSPPPYNVAISRNWESLMGNPSNILDLAPSLTDLKPDELDELLPTLEHDALPELSELELLSTGLSANSDGSSNLCEENGSNNNASNIALIDPAIEASTNNVDADGRKFLINPLTGELEPHSGGEESDTEDVKDVFTGLPSPLGLSDEDTNSTTRPDTNTDQSDSETRSSTEGKHSRVKNSKLKREGRDSPAHKLPPEKIKLRLKLEKNEPINPAYKVDVSFINTQQPKKASTSIMTPISLAPGGSEELRVPPLHISLRGRNSAVIKNKVKLNPDGTPVVKKARKLQNKTRKDGGSDQEGGDISEHRKAKRLKTNHEHKDLLATLSDLPHSPQNNTISKYLHNHHYAKDKQKERRGSDSELVRLNNKRHDTNGALVSDEKRRRLSQSEGEKRLNEDEVVPSVLGSTNVGTVGVLPQKIRKDKLKIKDSFKIKENNSRKIYSTPKSNLNLNTPPSPSDKKQQTTVPVSLPTALDMDMEAKFKQSLMEGVIGEKGIPRPPHRTVEVMGHVQVDGGGIANMTEKGLQSSSDPNQISEISQEKSPEPEKCNLADRDRKSIDSLQDKQLNNVVTSGGRSPNSGSSGGQGEDSGIESMDALSEKSPNQASQSPHADIILPNVVVPTSKTQVPDMLDIEAQLAKMEGLEPHQEELPIKLQKGNNTILTQSNNSDNPCTLDRSPDRTTEDVNENECIHRSDSKPCCDLTCTLQGDLEKDITKSDVGKEDISTLKAAKTEELQSPKSPPALRVAAVLYSYSSNAVDKGGGGQDSRGGSESPMLTTEDEDSNMGHSMESLNSQQQQQPNNKSKSLLEQLLIEIPSENHSSVAPNSHSPAARNSNFRSSVRTRALSKLNSPEISSPAPKIGKVAPPSTTAKRKRNESDSSNHSLEELRKRPRKGSEASELGKRTVHNSTNSLKKVGKVTNSQNPQQQEESSDSDEPLIEKLRKNVPKTGIKVLKGVGAQTAPHMTPASQVNHKTNIRRSARAGQQDKQMHQDKQQQPAQNTRSREKVVQQQQQISHHSPQLQQATHTNAEAEAALRRKTRSADMESKRKKEVK</sequence>
<feature type="region of interest" description="Disordered" evidence="1">
    <location>
        <begin position="1414"/>
        <end position="1462"/>
    </location>
</feature>
<dbReference type="CTD" id="23054"/>
<accession>A0AAR5Q7R3</accession>
<feature type="region of interest" description="Disordered" evidence="1">
    <location>
        <begin position="932"/>
        <end position="974"/>
    </location>
</feature>
<dbReference type="EnsemblMetazoa" id="XM_019913710.1">
    <property type="protein sequence ID" value="XP_019769269.1"/>
    <property type="gene ID" value="LOC109543823"/>
</dbReference>
<dbReference type="InterPro" id="IPR032715">
    <property type="entry name" value="NCOA6_TRADD-N"/>
</dbReference>
<feature type="region of interest" description="Disordered" evidence="1">
    <location>
        <begin position="1006"/>
        <end position="1056"/>
    </location>
</feature>
<reference evidence="3" key="2">
    <citation type="submission" date="2024-08" db="UniProtKB">
        <authorList>
            <consortium name="EnsemblMetazoa"/>
        </authorList>
    </citation>
    <scope>IDENTIFICATION</scope>
</reference>
<dbReference type="Pfam" id="PF13820">
    <property type="entry name" value="NCOA6_TRADD-N"/>
    <property type="match status" value="1"/>
</dbReference>
<feature type="compositionally biased region" description="Basic and acidic residues" evidence="1">
    <location>
        <begin position="1006"/>
        <end position="1041"/>
    </location>
</feature>
<feature type="region of interest" description="Disordered" evidence="1">
    <location>
        <begin position="1096"/>
        <end position="1124"/>
    </location>
</feature>
<dbReference type="Proteomes" id="UP000019118">
    <property type="component" value="Unassembled WGS sequence"/>
</dbReference>
<dbReference type="GeneID" id="109543823"/>
<evidence type="ECO:0000259" key="2">
    <source>
        <dbReference type="Pfam" id="PF13820"/>
    </source>
</evidence>
<organism evidence="3 4">
    <name type="scientific">Dendroctonus ponderosae</name>
    <name type="common">Mountain pine beetle</name>
    <dbReference type="NCBI Taxonomy" id="77166"/>
    <lineage>
        <taxon>Eukaryota</taxon>
        <taxon>Metazoa</taxon>
        <taxon>Ecdysozoa</taxon>
        <taxon>Arthropoda</taxon>
        <taxon>Hexapoda</taxon>
        <taxon>Insecta</taxon>
        <taxon>Pterygota</taxon>
        <taxon>Neoptera</taxon>
        <taxon>Endopterygota</taxon>
        <taxon>Coleoptera</taxon>
        <taxon>Polyphaga</taxon>
        <taxon>Cucujiformia</taxon>
        <taxon>Curculionidae</taxon>
        <taxon>Scolytinae</taxon>
        <taxon>Dendroctonus</taxon>
    </lineage>
</organism>
<feature type="region of interest" description="Disordered" evidence="1">
    <location>
        <begin position="1476"/>
        <end position="1712"/>
    </location>
</feature>
<feature type="region of interest" description="Disordered" evidence="1">
    <location>
        <begin position="204"/>
        <end position="237"/>
    </location>
</feature>
<feature type="compositionally biased region" description="Polar residues" evidence="1">
    <location>
        <begin position="1320"/>
        <end position="1329"/>
    </location>
</feature>
<dbReference type="GO" id="GO:0003713">
    <property type="term" value="F:transcription coactivator activity"/>
    <property type="evidence" value="ECO:0007669"/>
    <property type="project" value="InterPro"/>
</dbReference>
<feature type="compositionally biased region" description="Basic and acidic residues" evidence="1">
    <location>
        <begin position="778"/>
        <end position="794"/>
    </location>
</feature>
<dbReference type="KEGG" id="dpa:109543823"/>
<feature type="compositionally biased region" description="Polar residues" evidence="1">
    <location>
        <begin position="204"/>
        <end position="224"/>
    </location>
</feature>
<feature type="compositionally biased region" description="Low complexity" evidence="1">
    <location>
        <begin position="1449"/>
        <end position="1462"/>
    </location>
</feature>
<feature type="compositionally biased region" description="Basic and acidic residues" evidence="1">
    <location>
        <begin position="825"/>
        <end position="835"/>
    </location>
</feature>
<feature type="compositionally biased region" description="Low complexity" evidence="1">
    <location>
        <begin position="1668"/>
        <end position="1682"/>
    </location>
</feature>
<feature type="compositionally biased region" description="Polar residues" evidence="1">
    <location>
        <begin position="1476"/>
        <end position="1512"/>
    </location>
</feature>
<dbReference type="GO" id="GO:0035097">
    <property type="term" value="C:histone methyltransferase complex"/>
    <property type="evidence" value="ECO:0007669"/>
    <property type="project" value="TreeGrafter"/>
</dbReference>
<dbReference type="EnsemblMetazoa" id="XM_019913709.1">
    <property type="protein sequence ID" value="XP_019769268.1"/>
    <property type="gene ID" value="LOC109543823"/>
</dbReference>
<feature type="compositionally biased region" description="Polar residues" evidence="1">
    <location>
        <begin position="1258"/>
        <end position="1267"/>
    </location>
</feature>
<evidence type="ECO:0000313" key="4">
    <source>
        <dbReference type="Proteomes" id="UP000019118"/>
    </source>
</evidence>
<feature type="compositionally biased region" description="Basic and acidic residues" evidence="1">
    <location>
        <begin position="1699"/>
        <end position="1712"/>
    </location>
</feature>
<feature type="compositionally biased region" description="Basic and acidic residues" evidence="1">
    <location>
        <begin position="843"/>
        <end position="861"/>
    </location>
</feature>
<proteinExistence type="predicted"/>
<dbReference type="GO" id="GO:0045944">
    <property type="term" value="P:positive regulation of transcription by RNA polymerase II"/>
    <property type="evidence" value="ECO:0007669"/>
    <property type="project" value="TreeGrafter"/>
</dbReference>
<protein>
    <recommendedName>
        <fullName evidence="2">Nuclear receptor coactivator 6 TRADD-N domain-containing protein</fullName>
    </recommendedName>
</protein>
<feature type="domain" description="Nuclear receptor coactivator 6 TRADD-N" evidence="2">
    <location>
        <begin position="14"/>
        <end position="123"/>
    </location>
</feature>
<evidence type="ECO:0000256" key="1">
    <source>
        <dbReference type="SAM" id="MobiDB-lite"/>
    </source>
</evidence>
<dbReference type="PANTHER" id="PTHR15690:SF0">
    <property type="entry name" value="NUCLEAR RECEPTOR COACTIVATOR 6"/>
    <property type="match status" value="1"/>
</dbReference>
<reference evidence="4" key="1">
    <citation type="journal article" date="2013" name="Genome Biol.">
        <title>Draft genome of the mountain pine beetle, Dendroctonus ponderosae Hopkins, a major forest pest.</title>
        <authorList>
            <person name="Keeling C.I."/>
            <person name="Yuen M.M."/>
            <person name="Liao N.Y."/>
            <person name="Docking T.R."/>
            <person name="Chan S.K."/>
            <person name="Taylor G.A."/>
            <person name="Palmquist D.L."/>
            <person name="Jackman S.D."/>
            <person name="Nguyen A."/>
            <person name="Li M."/>
            <person name="Henderson H."/>
            <person name="Janes J.K."/>
            <person name="Zhao Y."/>
            <person name="Pandoh P."/>
            <person name="Moore R."/>
            <person name="Sperling F.A."/>
            <person name="Huber D.P."/>
            <person name="Birol I."/>
            <person name="Jones S.J."/>
            <person name="Bohlmann J."/>
        </authorList>
    </citation>
    <scope>NUCLEOTIDE SEQUENCE</scope>
</reference>
<feature type="compositionally biased region" description="Polar residues" evidence="1">
    <location>
        <begin position="1097"/>
        <end position="1111"/>
    </location>
</feature>
<keyword evidence="4" id="KW-1185">Reference proteome</keyword>
<dbReference type="InterPro" id="IPR026638">
    <property type="entry name" value="NCOA6"/>
</dbReference>
<feature type="compositionally biased region" description="Basic and acidic residues" evidence="1">
    <location>
        <begin position="1196"/>
        <end position="1220"/>
    </location>
</feature>
<dbReference type="PANTHER" id="PTHR15690">
    <property type="entry name" value="NUCLEAR RECEPTOR COACTIVATOR 6"/>
    <property type="match status" value="1"/>
</dbReference>
<feature type="region of interest" description="Disordered" evidence="1">
    <location>
        <begin position="774"/>
        <end position="861"/>
    </location>
</feature>
<feature type="compositionally biased region" description="Polar residues" evidence="1">
    <location>
        <begin position="811"/>
        <end position="822"/>
    </location>
</feature>
<feature type="region of interest" description="Disordered" evidence="1">
    <location>
        <begin position="1320"/>
        <end position="1339"/>
    </location>
</feature>
<feature type="compositionally biased region" description="Polar residues" evidence="1">
    <location>
        <begin position="1182"/>
        <end position="1195"/>
    </location>
</feature>
<feature type="compositionally biased region" description="Pro residues" evidence="1">
    <location>
        <begin position="225"/>
        <end position="236"/>
    </location>
</feature>
<name>A0AAR5Q7R3_DENPD</name>
<feature type="region of interest" description="Disordered" evidence="1">
    <location>
        <begin position="1173"/>
        <end position="1270"/>
    </location>
</feature>
<dbReference type="GO" id="GO:0005667">
    <property type="term" value="C:transcription regulator complex"/>
    <property type="evidence" value="ECO:0007669"/>
    <property type="project" value="TreeGrafter"/>
</dbReference>
<feature type="compositionally biased region" description="Basic and acidic residues" evidence="1">
    <location>
        <begin position="1534"/>
        <end position="1561"/>
    </location>
</feature>